<dbReference type="PROSITE" id="PS00028">
    <property type="entry name" value="ZINC_FINGER_C2H2_1"/>
    <property type="match status" value="2"/>
</dbReference>
<dbReference type="RefSeq" id="XP_002731311.1">
    <property type="nucleotide sequence ID" value="XM_002731265.2"/>
</dbReference>
<evidence type="ECO:0000256" key="1">
    <source>
        <dbReference type="ARBA" id="ARBA00022723"/>
    </source>
</evidence>
<protein>
    <submittedName>
        <fullName evidence="9">DNA-binding protein Ikaros-like</fullName>
    </submittedName>
</protein>
<keyword evidence="8" id="KW-1185">Reference proteome</keyword>
<evidence type="ECO:0000259" key="7">
    <source>
        <dbReference type="PROSITE" id="PS50157"/>
    </source>
</evidence>
<evidence type="ECO:0000256" key="5">
    <source>
        <dbReference type="PROSITE-ProRule" id="PRU00042"/>
    </source>
</evidence>
<proteinExistence type="predicted"/>
<name>A0ABM0GJM4_SACKO</name>
<keyword evidence="3 5" id="KW-0863">Zinc-finger</keyword>
<keyword evidence="4" id="KW-0862">Zinc</keyword>
<feature type="region of interest" description="Disordered" evidence="6">
    <location>
        <begin position="250"/>
        <end position="320"/>
    </location>
</feature>
<evidence type="ECO:0000256" key="6">
    <source>
        <dbReference type="SAM" id="MobiDB-lite"/>
    </source>
</evidence>
<sequence length="380" mass="42339">MPKLTKMNCDQCGYTSFNPSSMWYHRKTHNGIKPFKCNYCNYSALVQSTLTMHMKRRHGFFPLSSRPGRKPNFLKGNISSIRSEPTKIMNSDKKKRTSVISVDNMYVASTSSNNMLPIISSVYTLPDDKKYQEPTPVELIQCSDNCKEMVNHVASSSHIEHHPQQPVAVSGRPSPSTEAPVLVGLLNTITTDMNKLVPAQENNVTNDMSQSVFSPNQTLSSQFSCITSTLKNREKNPECIEVDLRQEHPMEHGNYNNQASKSSATVSHYADHNRSPQPSGHIKTLSPASRSNSMDNKSPANHEVVEVSSVTRSTVSPRGGQSRYPYRCNHCALGFEEVMMYIIHMGCHGSPNPFQCNACGHVCSDKFVFASHLIVAEHGE</sequence>
<dbReference type="PROSITE" id="PS50157">
    <property type="entry name" value="ZINC_FINGER_C2H2_2"/>
    <property type="match status" value="2"/>
</dbReference>
<evidence type="ECO:0000313" key="9">
    <source>
        <dbReference type="RefSeq" id="XP_002731311.1"/>
    </source>
</evidence>
<dbReference type="InterPro" id="IPR036236">
    <property type="entry name" value="Znf_C2H2_sf"/>
</dbReference>
<dbReference type="SMART" id="SM00355">
    <property type="entry name" value="ZnF_C2H2"/>
    <property type="match status" value="4"/>
</dbReference>
<dbReference type="Proteomes" id="UP000694865">
    <property type="component" value="Unplaced"/>
</dbReference>
<feature type="compositionally biased region" description="Low complexity" evidence="6">
    <location>
        <begin position="306"/>
        <end position="316"/>
    </location>
</feature>
<dbReference type="SUPFAM" id="SSF57667">
    <property type="entry name" value="beta-beta-alpha zinc fingers"/>
    <property type="match status" value="2"/>
</dbReference>
<evidence type="ECO:0000313" key="8">
    <source>
        <dbReference type="Proteomes" id="UP000694865"/>
    </source>
</evidence>
<keyword evidence="1" id="KW-0479">Metal-binding</keyword>
<accession>A0ABM0GJM4</accession>
<feature type="compositionally biased region" description="Polar residues" evidence="6">
    <location>
        <begin position="254"/>
        <end position="266"/>
    </location>
</feature>
<feature type="compositionally biased region" description="Polar residues" evidence="6">
    <location>
        <begin position="286"/>
        <end position="299"/>
    </location>
</feature>
<feature type="domain" description="C2H2-type" evidence="7">
    <location>
        <begin position="326"/>
        <end position="353"/>
    </location>
</feature>
<evidence type="ECO:0000256" key="2">
    <source>
        <dbReference type="ARBA" id="ARBA00022737"/>
    </source>
</evidence>
<evidence type="ECO:0000256" key="4">
    <source>
        <dbReference type="ARBA" id="ARBA00022833"/>
    </source>
</evidence>
<dbReference type="InterPro" id="IPR013087">
    <property type="entry name" value="Znf_C2H2_type"/>
</dbReference>
<organism evidence="8 9">
    <name type="scientific">Saccoglossus kowalevskii</name>
    <name type="common">Acorn worm</name>
    <dbReference type="NCBI Taxonomy" id="10224"/>
    <lineage>
        <taxon>Eukaryota</taxon>
        <taxon>Metazoa</taxon>
        <taxon>Hemichordata</taxon>
        <taxon>Enteropneusta</taxon>
        <taxon>Harrimaniidae</taxon>
        <taxon>Saccoglossus</taxon>
    </lineage>
</organism>
<dbReference type="Gene3D" id="3.30.160.60">
    <property type="entry name" value="Classic Zinc Finger"/>
    <property type="match status" value="2"/>
</dbReference>
<keyword evidence="2" id="KW-0677">Repeat</keyword>
<reference evidence="9" key="1">
    <citation type="submission" date="2025-08" db="UniProtKB">
        <authorList>
            <consortium name="RefSeq"/>
        </authorList>
    </citation>
    <scope>IDENTIFICATION</scope>
    <source>
        <tissue evidence="9">Testes</tissue>
    </source>
</reference>
<evidence type="ECO:0000256" key="3">
    <source>
        <dbReference type="ARBA" id="ARBA00022771"/>
    </source>
</evidence>
<dbReference type="PANTHER" id="PTHR24379:SF121">
    <property type="entry name" value="C2H2-TYPE DOMAIN-CONTAINING PROTEIN"/>
    <property type="match status" value="1"/>
</dbReference>
<dbReference type="PANTHER" id="PTHR24379">
    <property type="entry name" value="KRAB AND ZINC FINGER DOMAIN-CONTAINING"/>
    <property type="match status" value="1"/>
</dbReference>
<dbReference type="GeneID" id="100371293"/>
<feature type="domain" description="C2H2-type" evidence="7">
    <location>
        <begin position="7"/>
        <end position="34"/>
    </location>
</feature>
<gene>
    <name evidence="9" type="primary">LOC100371293</name>
</gene>